<evidence type="ECO:0000313" key="3">
    <source>
        <dbReference type="Proteomes" id="UP001280121"/>
    </source>
</evidence>
<feature type="region of interest" description="Disordered" evidence="1">
    <location>
        <begin position="86"/>
        <end position="105"/>
    </location>
</feature>
<evidence type="ECO:0000313" key="2">
    <source>
        <dbReference type="EMBL" id="KAK2635589.1"/>
    </source>
</evidence>
<reference evidence="2" key="1">
    <citation type="journal article" date="2023" name="Plant J.">
        <title>Genome sequences and population genomics provide insights into the demographic history, inbreeding, and mutation load of two 'living fossil' tree species of Dipteronia.</title>
        <authorList>
            <person name="Feng Y."/>
            <person name="Comes H.P."/>
            <person name="Chen J."/>
            <person name="Zhu S."/>
            <person name="Lu R."/>
            <person name="Zhang X."/>
            <person name="Li P."/>
            <person name="Qiu J."/>
            <person name="Olsen K.M."/>
            <person name="Qiu Y."/>
        </authorList>
    </citation>
    <scope>NUCLEOTIDE SEQUENCE</scope>
    <source>
        <strain evidence="2">KIB01</strain>
    </source>
</reference>
<proteinExistence type="predicted"/>
<sequence>MTYHNSQIHNINTFSQHVSCLLSELLADFFFRDMAEEKKRESEHENGEMGFPVHSQVMKIRQEFEKVKHPALQQPPEMRRLLHTINRQRSRSPLGLAHRPIPVGN</sequence>
<name>A0AAD9TG81_9ROSI</name>
<dbReference type="Proteomes" id="UP001280121">
    <property type="component" value="Unassembled WGS sequence"/>
</dbReference>
<keyword evidence="3" id="KW-1185">Reference proteome</keyword>
<comment type="caution">
    <text evidence="2">The sequence shown here is derived from an EMBL/GenBank/DDBJ whole genome shotgun (WGS) entry which is preliminary data.</text>
</comment>
<dbReference type="AlphaFoldDB" id="A0AAD9TG81"/>
<organism evidence="2 3">
    <name type="scientific">Dipteronia dyeriana</name>
    <dbReference type="NCBI Taxonomy" id="168575"/>
    <lineage>
        <taxon>Eukaryota</taxon>
        <taxon>Viridiplantae</taxon>
        <taxon>Streptophyta</taxon>
        <taxon>Embryophyta</taxon>
        <taxon>Tracheophyta</taxon>
        <taxon>Spermatophyta</taxon>
        <taxon>Magnoliopsida</taxon>
        <taxon>eudicotyledons</taxon>
        <taxon>Gunneridae</taxon>
        <taxon>Pentapetalae</taxon>
        <taxon>rosids</taxon>
        <taxon>malvids</taxon>
        <taxon>Sapindales</taxon>
        <taxon>Sapindaceae</taxon>
        <taxon>Hippocastanoideae</taxon>
        <taxon>Acereae</taxon>
        <taxon>Dipteronia</taxon>
    </lineage>
</organism>
<dbReference type="EMBL" id="JANJYI010000009">
    <property type="protein sequence ID" value="KAK2635589.1"/>
    <property type="molecule type" value="Genomic_DNA"/>
</dbReference>
<evidence type="ECO:0000256" key="1">
    <source>
        <dbReference type="SAM" id="MobiDB-lite"/>
    </source>
</evidence>
<dbReference type="PANTHER" id="PTHR34780:SF2">
    <property type="entry name" value="GENOME ASSEMBLY, CHROMOSOME: A02"/>
    <property type="match status" value="1"/>
</dbReference>
<accession>A0AAD9TG81</accession>
<dbReference type="PANTHER" id="PTHR34780">
    <property type="entry name" value="OS08G0427800 PROTEIN"/>
    <property type="match status" value="1"/>
</dbReference>
<gene>
    <name evidence="2" type="ORF">Ddye_030381</name>
</gene>
<protein>
    <submittedName>
        <fullName evidence="2">Uncharacterized protein</fullName>
    </submittedName>
</protein>